<protein>
    <recommendedName>
        <fullName evidence="7">GRF-type domain-containing protein</fullName>
    </recommendedName>
</protein>
<comment type="caution">
    <text evidence="8">The sequence shown here is derived from an EMBL/GenBank/DDBJ whole genome shotgun (WGS) entry which is preliminary data.</text>
</comment>
<keyword evidence="3" id="KW-0862">Zinc</keyword>
<feature type="compositionally biased region" description="Low complexity" evidence="6">
    <location>
        <begin position="158"/>
        <end position="168"/>
    </location>
</feature>
<sequence>ATDVSDRPASYFAITINFGTRNMSQTLHSASPVNDGEVYCPLHPEKAIPLKRSGPSAKNPNRDFFSCRVGNGNTGCSFFKWADELPNGSPVSSRIQSQSFLTPPSTPSKRSASDRDRDSPSSSHSKSYTPSSPAAMRRLEVIHAYKNSPRASESTEYPRSQPSLSSPPQDIPPHLPSWSEVTPPASSERRGTKQRIEPLRLPQSPTSSVRFSSSASSSGRSVNTVQKGFQFDNSPFLVPSGIAQADGEDEDIIAAEIVDTSQRVAAHIQNLQRRLSAAEQSNNAKALRLAELDQECKELRARNEDLERLVQSLT</sequence>
<evidence type="ECO:0000313" key="8">
    <source>
        <dbReference type="EMBL" id="CAK5281613.1"/>
    </source>
</evidence>
<evidence type="ECO:0000256" key="5">
    <source>
        <dbReference type="SAM" id="Coils"/>
    </source>
</evidence>
<feature type="region of interest" description="Disordered" evidence="6">
    <location>
        <begin position="87"/>
        <end position="221"/>
    </location>
</feature>
<keyword evidence="5" id="KW-0175">Coiled coil</keyword>
<dbReference type="Pfam" id="PF06839">
    <property type="entry name" value="Zn_ribbon_GRF"/>
    <property type="match status" value="1"/>
</dbReference>
<evidence type="ECO:0000259" key="7">
    <source>
        <dbReference type="PROSITE" id="PS51999"/>
    </source>
</evidence>
<keyword evidence="2 4" id="KW-0863">Zinc-finger</keyword>
<evidence type="ECO:0000256" key="1">
    <source>
        <dbReference type="ARBA" id="ARBA00022723"/>
    </source>
</evidence>
<organism evidence="8 9">
    <name type="scientific">Mycena citricolor</name>
    <dbReference type="NCBI Taxonomy" id="2018698"/>
    <lineage>
        <taxon>Eukaryota</taxon>
        <taxon>Fungi</taxon>
        <taxon>Dikarya</taxon>
        <taxon>Basidiomycota</taxon>
        <taxon>Agaricomycotina</taxon>
        <taxon>Agaricomycetes</taxon>
        <taxon>Agaricomycetidae</taxon>
        <taxon>Agaricales</taxon>
        <taxon>Marasmiineae</taxon>
        <taxon>Mycenaceae</taxon>
        <taxon>Mycena</taxon>
    </lineage>
</organism>
<proteinExistence type="predicted"/>
<dbReference type="Proteomes" id="UP001295794">
    <property type="component" value="Unassembled WGS sequence"/>
</dbReference>
<keyword evidence="1" id="KW-0479">Metal-binding</keyword>
<dbReference type="GO" id="GO:0008270">
    <property type="term" value="F:zinc ion binding"/>
    <property type="evidence" value="ECO:0007669"/>
    <property type="project" value="UniProtKB-KW"/>
</dbReference>
<gene>
    <name evidence="8" type="ORF">MYCIT1_LOCUS32827</name>
</gene>
<evidence type="ECO:0000256" key="4">
    <source>
        <dbReference type="PROSITE-ProRule" id="PRU01343"/>
    </source>
</evidence>
<feature type="compositionally biased region" description="Polar residues" evidence="6">
    <location>
        <begin position="89"/>
        <end position="103"/>
    </location>
</feature>
<name>A0AAD2HVN6_9AGAR</name>
<feature type="compositionally biased region" description="Low complexity" evidence="6">
    <location>
        <begin position="204"/>
        <end position="221"/>
    </location>
</feature>
<accession>A0AAD2HVN6</accession>
<feature type="compositionally biased region" description="Basic and acidic residues" evidence="6">
    <location>
        <begin position="187"/>
        <end position="198"/>
    </location>
</feature>
<evidence type="ECO:0000256" key="6">
    <source>
        <dbReference type="SAM" id="MobiDB-lite"/>
    </source>
</evidence>
<dbReference type="AlphaFoldDB" id="A0AAD2HVN6"/>
<feature type="non-terminal residue" evidence="8">
    <location>
        <position position="1"/>
    </location>
</feature>
<reference evidence="8" key="1">
    <citation type="submission" date="2023-11" db="EMBL/GenBank/DDBJ databases">
        <authorList>
            <person name="De Vega J J."/>
            <person name="De Vega J J."/>
        </authorList>
    </citation>
    <scope>NUCLEOTIDE SEQUENCE</scope>
</reference>
<feature type="domain" description="GRF-type" evidence="7">
    <location>
        <begin position="40"/>
        <end position="85"/>
    </location>
</feature>
<evidence type="ECO:0000256" key="2">
    <source>
        <dbReference type="ARBA" id="ARBA00022771"/>
    </source>
</evidence>
<dbReference type="InterPro" id="IPR010666">
    <property type="entry name" value="Znf_GRF"/>
</dbReference>
<keyword evidence="9" id="KW-1185">Reference proteome</keyword>
<feature type="coiled-coil region" evidence="5">
    <location>
        <begin position="261"/>
        <end position="309"/>
    </location>
</feature>
<dbReference type="PROSITE" id="PS51999">
    <property type="entry name" value="ZF_GRF"/>
    <property type="match status" value="1"/>
</dbReference>
<dbReference type="EMBL" id="CAVNYO010000444">
    <property type="protein sequence ID" value="CAK5281613.1"/>
    <property type="molecule type" value="Genomic_DNA"/>
</dbReference>
<evidence type="ECO:0000313" key="9">
    <source>
        <dbReference type="Proteomes" id="UP001295794"/>
    </source>
</evidence>
<dbReference type="CDD" id="cd14686">
    <property type="entry name" value="bZIP"/>
    <property type="match status" value="1"/>
</dbReference>
<feature type="compositionally biased region" description="Low complexity" evidence="6">
    <location>
        <begin position="120"/>
        <end position="132"/>
    </location>
</feature>
<evidence type="ECO:0000256" key="3">
    <source>
        <dbReference type="ARBA" id="ARBA00022833"/>
    </source>
</evidence>